<keyword evidence="1" id="KW-0472">Membrane</keyword>
<dbReference type="AlphaFoldDB" id="A0A9Q3W9K2"/>
<dbReference type="EMBL" id="JAJVKT010000025">
    <property type="protein sequence ID" value="MCE7510522.1"/>
    <property type="molecule type" value="Genomic_DNA"/>
</dbReference>
<feature type="transmembrane region" description="Helical" evidence="1">
    <location>
        <begin position="26"/>
        <end position="49"/>
    </location>
</feature>
<feature type="transmembrane region" description="Helical" evidence="1">
    <location>
        <begin position="336"/>
        <end position="355"/>
    </location>
</feature>
<feature type="transmembrane region" description="Helical" evidence="1">
    <location>
        <begin position="254"/>
        <end position="273"/>
    </location>
</feature>
<reference evidence="2" key="1">
    <citation type="submission" date="2022-01" db="EMBL/GenBank/DDBJ databases">
        <authorList>
            <person name="Karlyshev A.V."/>
            <person name="Jaspars M."/>
        </authorList>
    </citation>
    <scope>NUCLEOTIDE SEQUENCE</scope>
    <source>
        <strain evidence="2">AGSA3-2</strain>
    </source>
</reference>
<feature type="transmembrane region" description="Helical" evidence="1">
    <location>
        <begin position="293"/>
        <end position="315"/>
    </location>
</feature>
<feature type="transmembrane region" description="Helical" evidence="1">
    <location>
        <begin position="208"/>
        <end position="227"/>
    </location>
</feature>
<dbReference type="Pfam" id="PF03806">
    <property type="entry name" value="ABG_transport"/>
    <property type="match status" value="1"/>
</dbReference>
<feature type="transmembrane region" description="Helical" evidence="1">
    <location>
        <begin position="432"/>
        <end position="451"/>
    </location>
</feature>
<feature type="transmembrane region" description="Helical" evidence="1">
    <location>
        <begin position="158"/>
        <end position="178"/>
    </location>
</feature>
<keyword evidence="1" id="KW-0812">Transmembrane</keyword>
<dbReference type="Proteomes" id="UP001107961">
    <property type="component" value="Unassembled WGS sequence"/>
</dbReference>
<proteinExistence type="predicted"/>
<dbReference type="PANTHER" id="PTHR30282:SF0">
    <property type="entry name" value="P-AMINOBENZOYL-GLUTAMATE TRANSPORT PROTEIN"/>
    <property type="match status" value="1"/>
</dbReference>
<feature type="transmembrane region" description="Helical" evidence="1">
    <location>
        <begin position="120"/>
        <end position="146"/>
    </location>
</feature>
<keyword evidence="3" id="KW-1185">Reference proteome</keyword>
<name>A0A9Q3W9K2_9GAMM</name>
<comment type="caution">
    <text evidence="2">The sequence shown here is derived from an EMBL/GenBank/DDBJ whole genome shotgun (WGS) entry which is preliminary data.</text>
</comment>
<evidence type="ECO:0000313" key="3">
    <source>
        <dbReference type="Proteomes" id="UP001107961"/>
    </source>
</evidence>
<evidence type="ECO:0000256" key="1">
    <source>
        <dbReference type="SAM" id="Phobius"/>
    </source>
</evidence>
<feature type="transmembrane region" description="Helical" evidence="1">
    <location>
        <begin position="463"/>
        <end position="488"/>
    </location>
</feature>
<dbReference type="InterPro" id="IPR004697">
    <property type="entry name" value="AbgT"/>
</dbReference>
<evidence type="ECO:0000313" key="2">
    <source>
        <dbReference type="EMBL" id="MCE7510522.1"/>
    </source>
</evidence>
<feature type="transmembrane region" description="Helical" evidence="1">
    <location>
        <begin position="367"/>
        <end position="395"/>
    </location>
</feature>
<dbReference type="GO" id="GO:1902604">
    <property type="term" value="P:p-aminobenzoyl-glutamate transmembrane transport"/>
    <property type="evidence" value="ECO:0007669"/>
    <property type="project" value="InterPro"/>
</dbReference>
<sequence>MAISASAGWLSRLERLGNRLPHPTLLFVWLCVLMLPLSAILSALGANAFHPQEQKEIVVRSLLDSDGLRYLFSHMIGNFTGFAPLGVALVAMLGLGIAEYSGLLGGSLAALVRRASHRTLVATVAFAGVMSSIAFDAGYVVLIPLAGFLFQLAGRSPLAGIATAFAAVSGGYSANLLLGPVDAVLAGISTEAAHIIDPQRTVSAAGNYWFIIVSTVLVTTLVTLVTVRFVEPRLAAGEADGSVRDEQPHLHRRAAIWTLVTLVAGLAFLAWLGLPADAPLRNADTGALLQSPFMSSIVVLIALVAAACGVVYGRVSGAFRSAGDVITAMETTMASMAGYLVLMFFAAQFVAWFNYSQLGLVLAIRGAAWLGTLSLPTVLLLLLFVLMSTAINLLIGSASAKWSILAPVFIPMLMLLGIDPEATQAAYRVGDSSTNIITPLMPYFALVLGFARRYQADTGVGTLIALMLPYSLTLLLGWSILLGVWIAVGWPLGT</sequence>
<dbReference type="GeneID" id="94686259"/>
<keyword evidence="1" id="KW-1133">Transmembrane helix</keyword>
<dbReference type="GO" id="GO:0015558">
    <property type="term" value="F:secondary active p-aminobenzoyl-glutamate transmembrane transporter activity"/>
    <property type="evidence" value="ECO:0007669"/>
    <property type="project" value="InterPro"/>
</dbReference>
<feature type="transmembrane region" description="Helical" evidence="1">
    <location>
        <begin position="70"/>
        <end position="100"/>
    </location>
</feature>
<dbReference type="PANTHER" id="PTHR30282">
    <property type="entry name" value="P-AMINOBENZOYL GLUTAMATE TRANSPORTER"/>
    <property type="match status" value="1"/>
</dbReference>
<dbReference type="RefSeq" id="WP_022994000.1">
    <property type="nucleotide sequence ID" value="NZ_CBDDTQ010000001.1"/>
</dbReference>
<protein>
    <submittedName>
        <fullName evidence="2">AbgT family transporter</fullName>
    </submittedName>
</protein>
<feature type="transmembrane region" description="Helical" evidence="1">
    <location>
        <begin position="402"/>
        <end position="420"/>
    </location>
</feature>
<accession>A0A9Q3W9K2</accession>
<organism evidence="2 3">
    <name type="scientific">Alloalcanivorax xenomutans</name>
    <dbReference type="NCBI Taxonomy" id="1094342"/>
    <lineage>
        <taxon>Bacteria</taxon>
        <taxon>Pseudomonadati</taxon>
        <taxon>Pseudomonadota</taxon>
        <taxon>Gammaproteobacteria</taxon>
        <taxon>Oceanospirillales</taxon>
        <taxon>Alcanivoracaceae</taxon>
        <taxon>Alloalcanivorax</taxon>
    </lineage>
</organism>
<gene>
    <name evidence="2" type="ORF">LZG35_17940</name>
</gene>